<dbReference type="InterPro" id="IPR025304">
    <property type="entry name" value="ALIX_V_dom"/>
</dbReference>
<dbReference type="Gene3D" id="1.20.140.50">
    <property type="entry name" value="alix/aip1 like domains"/>
    <property type="match status" value="1"/>
</dbReference>
<dbReference type="GO" id="GO:0043328">
    <property type="term" value="P:protein transport to vacuole involved in ubiquitin-dependent protein catabolic process via the multivesicular body sorting pathway"/>
    <property type="evidence" value="ECO:0007669"/>
    <property type="project" value="TreeGrafter"/>
</dbReference>
<evidence type="ECO:0000313" key="7">
    <source>
        <dbReference type="EMBL" id="KOO34591.1"/>
    </source>
</evidence>
<dbReference type="InterPro" id="IPR038499">
    <property type="entry name" value="BRO1_sf"/>
</dbReference>
<comment type="subcellular location">
    <subcellularLocation>
        <location evidence="2">Cytoplasm</location>
    </subcellularLocation>
    <subcellularLocation>
        <location evidence="1">Endosome</location>
    </subcellularLocation>
</comment>
<feature type="domain" description="BRO1" evidence="6">
    <location>
        <begin position="3"/>
        <end position="392"/>
    </location>
</feature>
<dbReference type="Pfam" id="PF13949">
    <property type="entry name" value="ALIX_LYPXL_bnd"/>
    <property type="match status" value="1"/>
</dbReference>
<protein>
    <submittedName>
        <fullName evidence="7">Programmed cell death 6-interacting</fullName>
    </submittedName>
</protein>
<keyword evidence="8" id="KW-1185">Reference proteome</keyword>
<dbReference type="PANTHER" id="PTHR23030:SF30">
    <property type="entry name" value="TYROSINE-PROTEIN PHOSPHATASE NON-RECEPTOR TYPE 23"/>
    <property type="match status" value="1"/>
</dbReference>
<dbReference type="GO" id="GO:0005768">
    <property type="term" value="C:endosome"/>
    <property type="evidence" value="ECO:0007669"/>
    <property type="project" value="UniProtKB-SubCell"/>
</dbReference>
<dbReference type="InterPro" id="IPR004328">
    <property type="entry name" value="BRO1_dom"/>
</dbReference>
<evidence type="ECO:0000256" key="4">
    <source>
        <dbReference type="ARBA" id="ARBA00022753"/>
    </source>
</evidence>
<dbReference type="PANTHER" id="PTHR23030">
    <property type="entry name" value="PCD6 INTERACTING PROTEIN-RELATED"/>
    <property type="match status" value="1"/>
</dbReference>
<dbReference type="AlphaFoldDB" id="A0A0M0K6U1"/>
<keyword evidence="4" id="KW-0967">Endosome</keyword>
<dbReference type="Pfam" id="PF03097">
    <property type="entry name" value="BRO1"/>
    <property type="match status" value="1"/>
</dbReference>
<gene>
    <name evidence="7" type="ORF">Ctob_014718</name>
</gene>
<comment type="caution">
    <text evidence="7">The sequence shown here is derived from an EMBL/GenBank/DDBJ whole genome shotgun (WGS) entry which is preliminary data.</text>
</comment>
<dbReference type="EMBL" id="JWZX01001168">
    <property type="protein sequence ID" value="KOO34591.1"/>
    <property type="molecule type" value="Genomic_DNA"/>
</dbReference>
<accession>A0A0M0K6U1</accession>
<evidence type="ECO:0000313" key="8">
    <source>
        <dbReference type="Proteomes" id="UP000037460"/>
    </source>
</evidence>
<evidence type="ECO:0000256" key="5">
    <source>
        <dbReference type="SAM" id="MobiDB-lite"/>
    </source>
</evidence>
<dbReference type="Proteomes" id="UP000037460">
    <property type="component" value="Unassembled WGS sequence"/>
</dbReference>
<dbReference type="Gene3D" id="1.25.40.280">
    <property type="entry name" value="alix/aip1 like domains"/>
    <property type="match status" value="1"/>
</dbReference>
<dbReference type="PROSITE" id="PS51180">
    <property type="entry name" value="BRO1"/>
    <property type="match status" value="1"/>
</dbReference>
<name>A0A0M0K6U1_9EUKA</name>
<keyword evidence="3" id="KW-0963">Cytoplasm</keyword>
<organism evidence="7 8">
    <name type="scientific">Chrysochromulina tobinii</name>
    <dbReference type="NCBI Taxonomy" id="1460289"/>
    <lineage>
        <taxon>Eukaryota</taxon>
        <taxon>Haptista</taxon>
        <taxon>Haptophyta</taxon>
        <taxon>Prymnesiophyceae</taxon>
        <taxon>Prymnesiales</taxon>
        <taxon>Chrysochromulinaceae</taxon>
        <taxon>Chrysochromulina</taxon>
    </lineage>
</organism>
<sequence length="990" mass="110989">MAPLIVIPLKRPKEADLGIALLRELQDRCAAKRIPLPAGAREFVQQLQQKRNLLVAIDKLTQYTADDVTNSFLQYEASVRFIESRFDKSGAELQVLFKWRDAFQPSKKCEYADLKWERACAYFSAAAALSFKAAAAQQRGAEQGGFRDAANFFKQAAGCLDAAFSLIKGAIWGLTPRLDPKLLTADVELPMLEALRQLMLAQAQRVFYEKACSEGSSPTIKSQLSAGTASLFADVLKRFEANKQMEEAVAGEAGLFSKPDRSWLGRIECSKLWAEALAEEHAAEVEKNKEPVPEYGNQVARLWRAVTCGRAAVDKARSSGVPAPEFKAIEDGLVRLLLVYTTAEKECRDIYEEPVPTSMPPLERKVLVAPTDPPEVPLLGGSDALRGMLVPRAVERLVAQHHTKVQELLREASTRVSTDAEDASRKLSALQLPHELDARTNADMHLPPEVLKKVNEAKQLGSAETLQQLRMQCEQAEEKAELPAVFAQSILDREEEEDKKFVAEQSSLPNPEGKLASLKTSEDLTMCRSKLSDRKSQFDKAKEVTKGLCKRMDEELDSLMLITKSIAEIEAEMPHLDGTTLEQEPCVGELRSLIQQLEQLKIDSSATLGAAKAQADAQERDLSLCERVLDCAEGESRHQLLDECMQPLNEVRRSLFAINNRRAGLLCHVETEHKKFREASVAEASYPERVTYFERLNKGAEQLRYLHEGFTEGLGFYQKVVQQFEGFRSEAQQISDAREGMDNLLDIAGCKRRHLNEYEYGRGSRHSYEEATITCTQAAGQRNAKARQQELWKELKQLLLKTGADRFAAVQARVLWAEEELVHMRPGHFWACQLGDAGLLLGDASRRGSPILAGPFDRRQQWPPLEGEAGWKVAFRGIKALRYDAGECAILLRCYYHRTADDPEGLTFLRHAKVGTEILVINSCELRAVQGRQKNDFKLAPPQPPPEKRQQAARAKKNAKHQVEPPYDPKMRWRLARNLDVSTRIDCMDT</sequence>
<dbReference type="SMART" id="SM01041">
    <property type="entry name" value="BRO1"/>
    <property type="match status" value="1"/>
</dbReference>
<dbReference type="Gene3D" id="1.20.120.560">
    <property type="entry name" value="alix/aip1 in complex with the ypdl late domain"/>
    <property type="match status" value="1"/>
</dbReference>
<proteinExistence type="predicted"/>
<dbReference type="OrthoDB" id="2141925at2759"/>
<evidence type="ECO:0000256" key="1">
    <source>
        <dbReference type="ARBA" id="ARBA00004177"/>
    </source>
</evidence>
<evidence type="ECO:0000256" key="3">
    <source>
        <dbReference type="ARBA" id="ARBA00022490"/>
    </source>
</evidence>
<reference evidence="8" key="1">
    <citation type="journal article" date="2015" name="PLoS Genet.">
        <title>Genome Sequence and Transcriptome Analyses of Chrysochromulina tobin: Metabolic Tools for Enhanced Algal Fitness in the Prominent Order Prymnesiales (Haptophyceae).</title>
        <authorList>
            <person name="Hovde B.T."/>
            <person name="Deodato C.R."/>
            <person name="Hunsperger H.M."/>
            <person name="Ryken S.A."/>
            <person name="Yost W."/>
            <person name="Jha R.K."/>
            <person name="Patterson J."/>
            <person name="Monnat R.J. Jr."/>
            <person name="Barlow S.B."/>
            <person name="Starkenburg S.R."/>
            <person name="Cattolico R.A."/>
        </authorList>
    </citation>
    <scope>NUCLEOTIDE SEQUENCE</scope>
    <source>
        <strain evidence="8">CCMP291</strain>
    </source>
</reference>
<feature type="region of interest" description="Disordered" evidence="5">
    <location>
        <begin position="934"/>
        <end position="969"/>
    </location>
</feature>
<evidence type="ECO:0000256" key="2">
    <source>
        <dbReference type="ARBA" id="ARBA00004496"/>
    </source>
</evidence>
<evidence type="ECO:0000259" key="6">
    <source>
        <dbReference type="PROSITE" id="PS51180"/>
    </source>
</evidence>